<evidence type="ECO:0000256" key="2">
    <source>
        <dbReference type="ARBA" id="ARBA00022980"/>
    </source>
</evidence>
<dbReference type="GO" id="GO:1990904">
    <property type="term" value="C:ribonucleoprotein complex"/>
    <property type="evidence" value="ECO:0007669"/>
    <property type="project" value="UniProtKB-KW"/>
</dbReference>
<evidence type="ECO:0000256" key="5">
    <source>
        <dbReference type="HAMAP-Rule" id="MF_00374"/>
    </source>
</evidence>
<evidence type="ECO:0000256" key="4">
    <source>
        <dbReference type="ARBA" id="ARBA00035204"/>
    </source>
</evidence>
<dbReference type="AlphaFoldDB" id="A0A1H2XF14"/>
<gene>
    <name evidence="5" type="primary">rpmC</name>
    <name evidence="6" type="ORF">SAMN05444420_10593</name>
</gene>
<comment type="similarity">
    <text evidence="1 5">Belongs to the universal ribosomal protein uL29 family.</text>
</comment>
<reference evidence="6 7" key="1">
    <citation type="submission" date="2016-10" db="EMBL/GenBank/DDBJ databases">
        <authorList>
            <person name="Varghese N."/>
            <person name="Submissions S."/>
        </authorList>
    </citation>
    <scope>NUCLEOTIDE SEQUENCE [LARGE SCALE GENOMIC DNA]</scope>
    <source>
        <strain evidence="6 7">DSM 11449</strain>
    </source>
</reference>
<comment type="caution">
    <text evidence="6">The sequence shown here is derived from an EMBL/GenBank/DDBJ whole genome shotgun (WGS) entry which is preliminary data.</text>
</comment>
<dbReference type="SUPFAM" id="SSF46561">
    <property type="entry name" value="Ribosomal protein L29 (L29p)"/>
    <property type="match status" value="1"/>
</dbReference>
<dbReference type="GeneID" id="85016687"/>
<dbReference type="InterPro" id="IPR018254">
    <property type="entry name" value="Ribosomal_uL29_CS"/>
</dbReference>
<dbReference type="GO" id="GO:0006412">
    <property type="term" value="P:translation"/>
    <property type="evidence" value="ECO:0007669"/>
    <property type="project" value="UniProtKB-UniRule"/>
</dbReference>
<dbReference type="NCBIfam" id="TIGR00012">
    <property type="entry name" value="L29"/>
    <property type="match status" value="1"/>
</dbReference>
<keyword evidence="2 5" id="KW-0689">Ribosomal protein</keyword>
<organism evidence="6 7">
    <name type="scientific">Capnocytophaga granulosa</name>
    <dbReference type="NCBI Taxonomy" id="45242"/>
    <lineage>
        <taxon>Bacteria</taxon>
        <taxon>Pseudomonadati</taxon>
        <taxon>Bacteroidota</taxon>
        <taxon>Flavobacteriia</taxon>
        <taxon>Flavobacteriales</taxon>
        <taxon>Flavobacteriaceae</taxon>
        <taxon>Capnocytophaga</taxon>
    </lineage>
</organism>
<dbReference type="GO" id="GO:0005840">
    <property type="term" value="C:ribosome"/>
    <property type="evidence" value="ECO:0007669"/>
    <property type="project" value="UniProtKB-KW"/>
</dbReference>
<evidence type="ECO:0000256" key="1">
    <source>
        <dbReference type="ARBA" id="ARBA00009254"/>
    </source>
</evidence>
<dbReference type="Gene3D" id="1.10.287.310">
    <property type="match status" value="1"/>
</dbReference>
<dbReference type="PROSITE" id="PS00579">
    <property type="entry name" value="RIBOSOMAL_L29"/>
    <property type="match status" value="1"/>
</dbReference>
<dbReference type="InterPro" id="IPR036049">
    <property type="entry name" value="Ribosomal_uL29_sf"/>
</dbReference>
<name>A0A1H2XF14_9FLAO</name>
<dbReference type="HAMAP" id="MF_00374">
    <property type="entry name" value="Ribosomal_uL29"/>
    <property type="match status" value="1"/>
</dbReference>
<dbReference type="GO" id="GO:0003735">
    <property type="term" value="F:structural constituent of ribosome"/>
    <property type="evidence" value="ECO:0007669"/>
    <property type="project" value="InterPro"/>
</dbReference>
<dbReference type="CDD" id="cd00427">
    <property type="entry name" value="Ribosomal_L29_HIP"/>
    <property type="match status" value="1"/>
</dbReference>
<dbReference type="RefSeq" id="WP_009642293.1">
    <property type="nucleotide sequence ID" value="NZ_CAJPRD010000014.1"/>
</dbReference>
<dbReference type="OrthoDB" id="5296761at2"/>
<proteinExistence type="inferred from homology"/>
<dbReference type="Proteomes" id="UP000182771">
    <property type="component" value="Unassembled WGS sequence"/>
</dbReference>
<dbReference type="EMBL" id="FNND01000005">
    <property type="protein sequence ID" value="SDW91447.1"/>
    <property type="molecule type" value="Genomic_DNA"/>
</dbReference>
<keyword evidence="3 5" id="KW-0687">Ribonucleoprotein</keyword>
<evidence type="ECO:0000256" key="3">
    <source>
        <dbReference type="ARBA" id="ARBA00023274"/>
    </source>
</evidence>
<evidence type="ECO:0000313" key="7">
    <source>
        <dbReference type="Proteomes" id="UP000182771"/>
    </source>
</evidence>
<keyword evidence="7" id="KW-1185">Reference proteome</keyword>
<protein>
    <recommendedName>
        <fullName evidence="4 5">Large ribosomal subunit protein uL29</fullName>
    </recommendedName>
</protein>
<dbReference type="Pfam" id="PF00831">
    <property type="entry name" value="Ribosomal_L29"/>
    <property type="match status" value="1"/>
</dbReference>
<dbReference type="InterPro" id="IPR001854">
    <property type="entry name" value="Ribosomal_uL29"/>
</dbReference>
<evidence type="ECO:0000313" key="6">
    <source>
        <dbReference type="EMBL" id="SDW91447.1"/>
    </source>
</evidence>
<sequence>MKQSEVKDLSVAELEQKLTELKKTHSELKMAHAISPIENPLTIRSLRRDIARVASELTRRELQ</sequence>
<accession>A0A1H2XF14</accession>